<feature type="compositionally biased region" description="Basic and acidic residues" evidence="2">
    <location>
        <begin position="266"/>
        <end position="276"/>
    </location>
</feature>
<feature type="compositionally biased region" description="Polar residues" evidence="2">
    <location>
        <begin position="1381"/>
        <end position="1401"/>
    </location>
</feature>
<proteinExistence type="predicted"/>
<feature type="region of interest" description="Disordered" evidence="2">
    <location>
        <begin position="1730"/>
        <end position="1771"/>
    </location>
</feature>
<feature type="compositionally biased region" description="Polar residues" evidence="2">
    <location>
        <begin position="562"/>
        <end position="578"/>
    </location>
</feature>
<protein>
    <submittedName>
        <fullName evidence="6">Uncharacterized protein</fullName>
    </submittedName>
</protein>
<feature type="region of interest" description="Disordered" evidence="2">
    <location>
        <begin position="526"/>
        <end position="758"/>
    </location>
</feature>
<feature type="compositionally biased region" description="Basic residues" evidence="2">
    <location>
        <begin position="1310"/>
        <end position="1319"/>
    </location>
</feature>
<name>A0A8H8U4Y3_9HELO</name>
<feature type="compositionally biased region" description="Basic and acidic residues" evidence="2">
    <location>
        <begin position="357"/>
        <end position="375"/>
    </location>
</feature>
<feature type="compositionally biased region" description="Low complexity" evidence="2">
    <location>
        <begin position="1737"/>
        <end position="1748"/>
    </location>
</feature>
<evidence type="ECO:0000259" key="5">
    <source>
        <dbReference type="Pfam" id="PF24345"/>
    </source>
</evidence>
<feature type="non-terminal residue" evidence="6">
    <location>
        <position position="1911"/>
    </location>
</feature>
<dbReference type="Pfam" id="PF24345">
    <property type="entry name" value="PH_24"/>
    <property type="match status" value="1"/>
</dbReference>
<feature type="compositionally biased region" description="Polar residues" evidence="2">
    <location>
        <begin position="226"/>
        <end position="239"/>
    </location>
</feature>
<feature type="compositionally biased region" description="Low complexity" evidence="2">
    <location>
        <begin position="1368"/>
        <end position="1380"/>
    </location>
</feature>
<evidence type="ECO:0000259" key="4">
    <source>
        <dbReference type="Pfam" id="PF24344"/>
    </source>
</evidence>
<feature type="compositionally biased region" description="Basic residues" evidence="2">
    <location>
        <begin position="170"/>
        <end position="180"/>
    </location>
</feature>
<dbReference type="Pfam" id="PF24340">
    <property type="entry name" value="DH_2"/>
    <property type="match status" value="1"/>
</dbReference>
<feature type="compositionally biased region" description="Basic residues" evidence="2">
    <location>
        <begin position="803"/>
        <end position="815"/>
    </location>
</feature>
<dbReference type="Proteomes" id="UP000462212">
    <property type="component" value="Unassembled WGS sequence"/>
</dbReference>
<feature type="compositionally biased region" description="Polar residues" evidence="2">
    <location>
        <begin position="18"/>
        <end position="32"/>
    </location>
</feature>
<feature type="compositionally biased region" description="Basic and acidic residues" evidence="2">
    <location>
        <begin position="383"/>
        <end position="394"/>
    </location>
</feature>
<dbReference type="InterPro" id="IPR056223">
    <property type="entry name" value="PH_24"/>
</dbReference>
<evidence type="ECO:0000313" key="7">
    <source>
        <dbReference type="Proteomes" id="UP000462212"/>
    </source>
</evidence>
<keyword evidence="7" id="KW-1185">Reference proteome</keyword>
<feature type="compositionally biased region" description="Basic and acidic residues" evidence="2">
    <location>
        <begin position="300"/>
        <end position="312"/>
    </location>
</feature>
<feature type="compositionally biased region" description="Low complexity" evidence="2">
    <location>
        <begin position="34"/>
        <end position="69"/>
    </location>
</feature>
<organism evidence="6 7">
    <name type="scientific">Lachnellula subtilissima</name>
    <dbReference type="NCBI Taxonomy" id="602034"/>
    <lineage>
        <taxon>Eukaryota</taxon>
        <taxon>Fungi</taxon>
        <taxon>Dikarya</taxon>
        <taxon>Ascomycota</taxon>
        <taxon>Pezizomycotina</taxon>
        <taxon>Leotiomycetes</taxon>
        <taxon>Helotiales</taxon>
        <taxon>Lachnaceae</taxon>
        <taxon>Lachnellula</taxon>
    </lineage>
</organism>
<feature type="compositionally biased region" description="Basic and acidic residues" evidence="2">
    <location>
        <begin position="609"/>
        <end position="634"/>
    </location>
</feature>
<feature type="domain" description="DBL homology" evidence="3">
    <location>
        <begin position="854"/>
        <end position="1059"/>
    </location>
</feature>
<feature type="compositionally biased region" description="Low complexity" evidence="2">
    <location>
        <begin position="1451"/>
        <end position="1465"/>
    </location>
</feature>
<evidence type="ECO:0000256" key="2">
    <source>
        <dbReference type="SAM" id="MobiDB-lite"/>
    </source>
</evidence>
<dbReference type="Pfam" id="PF24344">
    <property type="entry name" value="PH_23"/>
    <property type="match status" value="1"/>
</dbReference>
<dbReference type="InterPro" id="IPR056222">
    <property type="entry name" value="PH_23"/>
</dbReference>
<evidence type="ECO:0000313" key="6">
    <source>
        <dbReference type="EMBL" id="TVY34162.1"/>
    </source>
</evidence>
<comment type="caution">
    <text evidence="6">The sequence shown here is derived from an EMBL/GenBank/DDBJ whole genome shotgun (WGS) entry which is preliminary data.</text>
</comment>
<feature type="compositionally biased region" description="Low complexity" evidence="2">
    <location>
        <begin position="793"/>
        <end position="802"/>
    </location>
</feature>
<feature type="compositionally biased region" description="Basic and acidic residues" evidence="2">
    <location>
        <begin position="336"/>
        <end position="350"/>
    </location>
</feature>
<evidence type="ECO:0000259" key="3">
    <source>
        <dbReference type="Pfam" id="PF24340"/>
    </source>
</evidence>
<feature type="compositionally biased region" description="Basic and acidic residues" evidence="2">
    <location>
        <begin position="720"/>
        <end position="742"/>
    </location>
</feature>
<feature type="region of interest" description="Disordered" evidence="2">
    <location>
        <begin position="135"/>
        <end position="487"/>
    </location>
</feature>
<feature type="compositionally biased region" description="Basic and acidic residues" evidence="2">
    <location>
        <begin position="241"/>
        <end position="259"/>
    </location>
</feature>
<feature type="compositionally biased region" description="Acidic residues" evidence="2">
    <location>
        <begin position="144"/>
        <end position="161"/>
    </location>
</feature>
<sequence>AMASSPKANPPEEDPGLSTPTKRIRSANNTPRRTLAGTAKANTNATTPTPKASAQNKTRAPTSAPARARAGTKKAEPTLLGDFLLGRPSPSRKRRQSLDAVKAEMRAENVDTVQAPGGVKDRVKQWQKANAAEIIIDPLAADPSEADNNDVWENDDGSDEEERVRLQLRERKRSTGRRKSKEGPEGGVKKVSAAAPKKRVISDSHWMKEKRRSPPGKGAPIPKNFLQATAVNPPLSTKIQDWVKRTEGDEPEPEKPRDKPRSRRVSKQDVSDDGRLRPSRTATPDDGVHVRHSPANSFDDGIRVRPSKHDDQSLAPSSGNGNDDGIRIRPSKRRPKDADPSRDSPQDDGIRITPSKSTRDDGRKEKSKSSEKNYPDDGIGIKPSRENSVDDSIRIKPIRRSGKNAPPDDESSDIQTPTRKKSQKNLRVPSESKGRRVPSSRATSDHGEDDKFSWVTPSPADNSKRRQRKSSRTPPESLDEVPFGDSAFSVLELPLGAEAGTMKRPPPKRTSSFAVPKALKKVFNEGMNIARDTVEPPRGGTNQPPSIESWLKGTQDPFVDRSGQTKSDIPASSPTRNPNSKEDDPSEKDLTSQRDAERSESKRKRRVRSVPEREETILEEEKPPLENRKTRDDLPSMGNSPPISPIGLKRSPATRNMTSPKTGRKIPFIDAFRGESSTRPKSVSNPFVDIIGLRERDINSATSSPPDFKSNREPSLVSEDTPRKSSPRHEQPPLEGTKREKPLPQISRRTPPNFGGHRLSTIASVETFSTSSSATGTGSELSQTTVTQATVLTAPTSSSLSRNSHKSKSSGLKRRLTKHSDLVSVLSLPDVVGPESTTSIKSARSIRTTRTKIETATVYDLMRELAEDEAKYIRELNTLVDGVIPVLLTCVLSKSDSAIASGLFDPHSDGSTTDPSFTKPIIDMGVALEKLKKLHKRTPLVDPVAFVNWALSAHQTYSEYIGAWRAGFNDVVVNLAPASPSQSGDEQTDMEVLPRDKNGDVLGANGQRADVSYFLKRPLVRVKYLEKVIKGLDALTPTEKSQNAKEKFHDLLQASRRRHKEENARLEDNRANNTDTTKARDLKTLALAEKTTIDRTRQVQARDLFLLDLPHTSGNRITSHVEVFFRDKSGGDPGDVLVCETHNSKPFLLFPPITKENISARSGDKPGQLVVMIRGEGEDEWSEVLTLDAEEPEAVPEWIEMLGTEPVPPIMRSDAEITDHVTSVVSLAPSKGEFFMSGALDTENLQIPIGEKVRRDAEESVTPREGRRRVSRRTPPIDVPEPIVEESVVDEKLKDLNDAMNKAGSLGTPKRARAARYHGKPTSPRPTTPQRPSTPDSQTTPTPSDPQRPTSSSGATFNLPYIPKRRSSSTPTTPEGPSTPLKESTSPELDSVKQRSQSALSTRDDGAPPPPAHKLPLSPNTLKKVPVLDAPTPKSSNRRSSSPLKHEYQPSVESGASDSDSSSVESDSDSDSYVSSEDDELEIQDVPTTTPIYPQRLSPKGSIYSLQNSTIAPSQSASQAPYQGPIVTSSADDVEKFTVVGCSYWNDKGSWVDLYAEPCSLHIGPGWLKAYELATSESSSKSEKPLIVQVLTPIVTLTGHTLDIQVRSPLTADSRLHCKSAHIRYRMLTPIDTSRIYNALKESRMNNMFYNAMQEERRVSGFGSNAYEAAIKGKGRNFLGLRRKQSYRATARAPSEMASESAKSSASAMSALRNRLSGSSIFNIKKSSVDITGSGSGSRSGENSGPGSTYSSASGMTPPRTPTSFFSSSNQANIDLGSEDIKIRLYERVRHDWDDKKYAYLTVTPPEGRRQHSTLHNGLEKRILVTLRPHAHKDGPGKAIIDEVLGSRCFQQMGIKGVMCTIWQDIRGPNGELGMIGATGGVSGRTQKWLFQAKMGAHASQILGLVQSGGG</sequence>
<feature type="compositionally biased region" description="Basic and acidic residues" evidence="2">
    <location>
        <begin position="443"/>
        <end position="452"/>
    </location>
</feature>
<dbReference type="EMBL" id="QGMJ01000685">
    <property type="protein sequence ID" value="TVY34162.1"/>
    <property type="molecule type" value="Genomic_DNA"/>
</dbReference>
<keyword evidence="1" id="KW-0175">Coiled coil</keyword>
<feature type="compositionally biased region" description="Basic and acidic residues" evidence="2">
    <location>
        <begin position="1251"/>
        <end position="1265"/>
    </location>
</feature>
<feature type="compositionally biased region" description="Polar residues" evidence="2">
    <location>
        <begin position="1433"/>
        <end position="1443"/>
    </location>
</feature>
<feature type="region of interest" description="Disordered" evidence="2">
    <location>
        <begin position="793"/>
        <end position="815"/>
    </location>
</feature>
<feature type="compositionally biased region" description="Low complexity" evidence="2">
    <location>
        <begin position="1330"/>
        <end position="1353"/>
    </location>
</feature>
<dbReference type="InterPro" id="IPR056416">
    <property type="entry name" value="DH_2_fung"/>
</dbReference>
<evidence type="ECO:0000256" key="1">
    <source>
        <dbReference type="SAM" id="Coils"/>
    </source>
</evidence>
<feature type="compositionally biased region" description="Basic and acidic residues" evidence="2">
    <location>
        <begin position="579"/>
        <end position="600"/>
    </location>
</feature>
<feature type="coiled-coil region" evidence="1">
    <location>
        <begin position="1049"/>
        <end position="1076"/>
    </location>
</feature>
<gene>
    <name evidence="6" type="ORF">LSUB1_G007891</name>
</gene>
<feature type="region of interest" description="Disordered" evidence="2">
    <location>
        <begin position="1300"/>
        <end position="1497"/>
    </location>
</feature>
<feature type="region of interest" description="Disordered" evidence="2">
    <location>
        <begin position="1"/>
        <end position="102"/>
    </location>
</feature>
<reference evidence="6 7" key="1">
    <citation type="submission" date="2018-05" db="EMBL/GenBank/DDBJ databases">
        <title>Genome sequencing and assembly of the regulated plant pathogen Lachnellula willkommii and related sister species for the development of diagnostic species identification markers.</title>
        <authorList>
            <person name="Giroux E."/>
            <person name="Bilodeau G."/>
        </authorList>
    </citation>
    <scope>NUCLEOTIDE SEQUENCE [LARGE SCALE GENOMIC DNA]</scope>
    <source>
        <strain evidence="6 7">CBS 197.66</strain>
    </source>
</reference>
<feature type="domain" description="PH" evidence="4">
    <location>
        <begin position="1072"/>
        <end position="1209"/>
    </location>
</feature>
<feature type="domain" description="PH" evidence="5">
    <location>
        <begin position="1535"/>
        <end position="1659"/>
    </location>
</feature>
<feature type="region of interest" description="Disordered" evidence="2">
    <location>
        <begin position="1251"/>
        <end position="1285"/>
    </location>
</feature>
<accession>A0A8H8U4Y3</accession>
<feature type="compositionally biased region" description="Acidic residues" evidence="2">
    <location>
        <begin position="1466"/>
        <end position="1483"/>
    </location>
</feature>
<dbReference type="OrthoDB" id="5408934at2759"/>